<comment type="catalytic activity">
    <reaction evidence="1">
        <text>ATP + protein L-histidine = ADP + protein N-phospho-L-histidine.</text>
        <dbReference type="EC" id="2.7.13.3"/>
    </reaction>
</comment>
<name>A0A8J3P7T8_9ACTN</name>
<keyword evidence="5" id="KW-0808">Transferase</keyword>
<evidence type="ECO:0000256" key="3">
    <source>
        <dbReference type="ARBA" id="ARBA00012438"/>
    </source>
</evidence>
<evidence type="ECO:0000256" key="11">
    <source>
        <dbReference type="SAM" id="Phobius"/>
    </source>
</evidence>
<dbReference type="Gene3D" id="3.30.565.10">
    <property type="entry name" value="Histidine kinase-like ATPase, C-terminal domain"/>
    <property type="match status" value="1"/>
</dbReference>
<proteinExistence type="predicted"/>
<dbReference type="Pfam" id="PF00672">
    <property type="entry name" value="HAMP"/>
    <property type="match status" value="1"/>
</dbReference>
<gene>
    <name evidence="14" type="primary">cutS_1</name>
    <name evidence="14" type="ORF">Cco03nite_16610</name>
</gene>
<dbReference type="SUPFAM" id="SSF158472">
    <property type="entry name" value="HAMP domain-like"/>
    <property type="match status" value="1"/>
</dbReference>
<keyword evidence="15" id="KW-1185">Reference proteome</keyword>
<dbReference type="AlphaFoldDB" id="A0A8J3P7T8"/>
<keyword evidence="10 11" id="KW-0472">Membrane</keyword>
<dbReference type="GO" id="GO:0000155">
    <property type="term" value="F:phosphorelay sensor kinase activity"/>
    <property type="evidence" value="ECO:0007669"/>
    <property type="project" value="InterPro"/>
</dbReference>
<dbReference type="CDD" id="cd00075">
    <property type="entry name" value="HATPase"/>
    <property type="match status" value="1"/>
</dbReference>
<dbReference type="SUPFAM" id="SSF47384">
    <property type="entry name" value="Homodimeric domain of signal transducing histidine kinase"/>
    <property type="match status" value="1"/>
</dbReference>
<feature type="domain" description="Histidine kinase" evidence="12">
    <location>
        <begin position="170"/>
        <end position="382"/>
    </location>
</feature>
<dbReference type="InterPro" id="IPR005467">
    <property type="entry name" value="His_kinase_dom"/>
</dbReference>
<dbReference type="GO" id="GO:0005886">
    <property type="term" value="C:plasma membrane"/>
    <property type="evidence" value="ECO:0007669"/>
    <property type="project" value="UniProtKB-SubCell"/>
</dbReference>
<dbReference type="PANTHER" id="PTHR45436">
    <property type="entry name" value="SENSOR HISTIDINE KINASE YKOH"/>
    <property type="match status" value="1"/>
</dbReference>
<feature type="transmembrane region" description="Helical" evidence="11">
    <location>
        <begin position="12"/>
        <end position="35"/>
    </location>
</feature>
<dbReference type="PANTHER" id="PTHR45436:SF5">
    <property type="entry name" value="SENSOR HISTIDINE KINASE TRCS"/>
    <property type="match status" value="1"/>
</dbReference>
<keyword evidence="7" id="KW-0418">Kinase</keyword>
<dbReference type="InterPro" id="IPR004358">
    <property type="entry name" value="Sig_transdc_His_kin-like_C"/>
</dbReference>
<dbReference type="PRINTS" id="PR00344">
    <property type="entry name" value="BCTRLSENSOR"/>
</dbReference>
<evidence type="ECO:0000256" key="6">
    <source>
        <dbReference type="ARBA" id="ARBA00022692"/>
    </source>
</evidence>
<keyword evidence="8 11" id="KW-1133">Transmembrane helix</keyword>
<evidence type="ECO:0000256" key="7">
    <source>
        <dbReference type="ARBA" id="ARBA00022777"/>
    </source>
</evidence>
<dbReference type="EMBL" id="BONI01000010">
    <property type="protein sequence ID" value="GIG04961.1"/>
    <property type="molecule type" value="Genomic_DNA"/>
</dbReference>
<evidence type="ECO:0000256" key="5">
    <source>
        <dbReference type="ARBA" id="ARBA00022679"/>
    </source>
</evidence>
<keyword evidence="9" id="KW-0902">Two-component regulatory system</keyword>
<dbReference type="CDD" id="cd06225">
    <property type="entry name" value="HAMP"/>
    <property type="match status" value="1"/>
</dbReference>
<dbReference type="EC" id="2.7.13.3" evidence="3"/>
<reference evidence="14 15" key="1">
    <citation type="submission" date="2021-01" db="EMBL/GenBank/DDBJ databases">
        <title>Whole genome shotgun sequence of Catellatospora coxensis NBRC 107359.</title>
        <authorList>
            <person name="Komaki H."/>
            <person name="Tamura T."/>
        </authorList>
    </citation>
    <scope>NUCLEOTIDE SEQUENCE [LARGE SCALE GENOMIC DNA]</scope>
    <source>
        <strain evidence="14 15">NBRC 107359</strain>
    </source>
</reference>
<dbReference type="Gene3D" id="6.10.340.10">
    <property type="match status" value="1"/>
</dbReference>
<dbReference type="InterPro" id="IPR050428">
    <property type="entry name" value="TCS_sensor_his_kinase"/>
</dbReference>
<dbReference type="InterPro" id="IPR036097">
    <property type="entry name" value="HisK_dim/P_sf"/>
</dbReference>
<comment type="subcellular location">
    <subcellularLocation>
        <location evidence="2">Cell membrane</location>
    </subcellularLocation>
</comment>
<evidence type="ECO:0000256" key="2">
    <source>
        <dbReference type="ARBA" id="ARBA00004236"/>
    </source>
</evidence>
<dbReference type="InterPro" id="IPR003661">
    <property type="entry name" value="HisK_dim/P_dom"/>
</dbReference>
<feature type="domain" description="HAMP" evidence="13">
    <location>
        <begin position="109"/>
        <end position="162"/>
    </location>
</feature>
<evidence type="ECO:0000313" key="15">
    <source>
        <dbReference type="Proteomes" id="UP000630887"/>
    </source>
</evidence>
<dbReference type="Gene3D" id="1.10.287.130">
    <property type="match status" value="1"/>
</dbReference>
<keyword evidence="4" id="KW-0597">Phosphoprotein</keyword>
<evidence type="ECO:0000256" key="4">
    <source>
        <dbReference type="ARBA" id="ARBA00022553"/>
    </source>
</evidence>
<keyword evidence="6 11" id="KW-0812">Transmembrane</keyword>
<dbReference type="SMART" id="SM00304">
    <property type="entry name" value="HAMP"/>
    <property type="match status" value="1"/>
</dbReference>
<dbReference type="Proteomes" id="UP000630887">
    <property type="component" value="Unassembled WGS sequence"/>
</dbReference>
<organism evidence="14 15">
    <name type="scientific">Catellatospora coxensis</name>
    <dbReference type="NCBI Taxonomy" id="310354"/>
    <lineage>
        <taxon>Bacteria</taxon>
        <taxon>Bacillati</taxon>
        <taxon>Actinomycetota</taxon>
        <taxon>Actinomycetes</taxon>
        <taxon>Micromonosporales</taxon>
        <taxon>Micromonosporaceae</taxon>
        <taxon>Catellatospora</taxon>
    </lineage>
</organism>
<evidence type="ECO:0000256" key="10">
    <source>
        <dbReference type="ARBA" id="ARBA00023136"/>
    </source>
</evidence>
<comment type="caution">
    <text evidence="14">The sequence shown here is derived from an EMBL/GenBank/DDBJ whole genome shotgun (WGS) entry which is preliminary data.</text>
</comment>
<dbReference type="Pfam" id="PF00512">
    <property type="entry name" value="HisKA"/>
    <property type="match status" value="1"/>
</dbReference>
<dbReference type="InterPro" id="IPR003660">
    <property type="entry name" value="HAMP_dom"/>
</dbReference>
<dbReference type="PROSITE" id="PS50885">
    <property type="entry name" value="HAMP"/>
    <property type="match status" value="1"/>
</dbReference>
<sequence length="404" mass="43226">MGEWRGNLRVRLTVVFSLVFALAGGSVLAGVLILVDNAMEYSMGILLSDQQRGPDPFDYTSVGTIKPGSIEASKQTILDSMQANLLFKGGLTLLAMWVLATAAGWFVAGRLLRPLSMITATAHRIAGRTLHKRIDLDAPPGEVKSLADSFDSMLDRLDEAFAGQGRFIANAAHELKTPIALNRTLVEVAMSRPDSPPQVHQLGQNLLAVNQRHERLIDALLTLARAEDAVTERRLVDIAELATIAADTTEALAGRLSVQIGRDLAPAPVTGDPILLEQLIRNLIDNATRYNVAGGWVRVQTIARPRHAEIVVSNTGAVISAYEVPTLFEPFRRLTDRVGSSRGSGLGLSIVRAVAQAHRGDAVAVPRPGGGLVVRVILPRSAHPLAEPVIVAPGLPDAHDPGHP</sequence>
<evidence type="ECO:0000256" key="9">
    <source>
        <dbReference type="ARBA" id="ARBA00023012"/>
    </source>
</evidence>
<feature type="transmembrane region" description="Helical" evidence="11">
    <location>
        <begin position="85"/>
        <end position="108"/>
    </location>
</feature>
<evidence type="ECO:0000256" key="8">
    <source>
        <dbReference type="ARBA" id="ARBA00022989"/>
    </source>
</evidence>
<dbReference type="SMART" id="SM00387">
    <property type="entry name" value="HATPase_c"/>
    <property type="match status" value="1"/>
</dbReference>
<evidence type="ECO:0000256" key="1">
    <source>
        <dbReference type="ARBA" id="ARBA00000085"/>
    </source>
</evidence>
<evidence type="ECO:0000259" key="13">
    <source>
        <dbReference type="PROSITE" id="PS50885"/>
    </source>
</evidence>
<dbReference type="SUPFAM" id="SSF55874">
    <property type="entry name" value="ATPase domain of HSP90 chaperone/DNA topoisomerase II/histidine kinase"/>
    <property type="match status" value="1"/>
</dbReference>
<accession>A0A8J3P7T8</accession>
<protein>
    <recommendedName>
        <fullName evidence="3">histidine kinase</fullName>
        <ecNumber evidence="3">2.7.13.3</ecNumber>
    </recommendedName>
</protein>
<dbReference type="Pfam" id="PF02518">
    <property type="entry name" value="HATPase_c"/>
    <property type="match status" value="1"/>
</dbReference>
<evidence type="ECO:0000313" key="14">
    <source>
        <dbReference type="EMBL" id="GIG04961.1"/>
    </source>
</evidence>
<evidence type="ECO:0000259" key="12">
    <source>
        <dbReference type="PROSITE" id="PS50109"/>
    </source>
</evidence>
<dbReference type="CDD" id="cd00082">
    <property type="entry name" value="HisKA"/>
    <property type="match status" value="1"/>
</dbReference>
<dbReference type="PROSITE" id="PS50109">
    <property type="entry name" value="HIS_KIN"/>
    <property type="match status" value="1"/>
</dbReference>
<dbReference type="InterPro" id="IPR003594">
    <property type="entry name" value="HATPase_dom"/>
</dbReference>
<dbReference type="InterPro" id="IPR036890">
    <property type="entry name" value="HATPase_C_sf"/>
</dbReference>
<dbReference type="SMART" id="SM00388">
    <property type="entry name" value="HisKA"/>
    <property type="match status" value="1"/>
</dbReference>
<dbReference type="RefSeq" id="WP_203690636.1">
    <property type="nucleotide sequence ID" value="NZ_BAAALC010000007.1"/>
</dbReference>